<keyword evidence="4" id="KW-0101">Branched-chain amino acid catabolism</keyword>
<dbReference type="SUPFAM" id="SSF51735">
    <property type="entry name" value="NAD(P)-binding Rossmann-fold domains"/>
    <property type="match status" value="1"/>
</dbReference>
<keyword evidence="6" id="KW-0067">ATP-binding</keyword>
<name>A0A3M7E4Z5_HORWE</name>
<dbReference type="PANTHER" id="PTHR22981:SF7">
    <property type="entry name" value="3-HYDROXYISOBUTYRATE DEHYDROGENASE, MITOCHONDRIAL"/>
    <property type="match status" value="1"/>
</dbReference>
<dbReference type="Pfam" id="PF14833">
    <property type="entry name" value="NAD_binding_11"/>
    <property type="match status" value="1"/>
</dbReference>
<comment type="pathway">
    <text evidence="1">Amino-acid degradation; L-valine degradation.</text>
</comment>
<evidence type="ECO:0000256" key="7">
    <source>
        <dbReference type="ARBA" id="ARBA00023002"/>
    </source>
</evidence>
<dbReference type="InterPro" id="IPR008927">
    <property type="entry name" value="6-PGluconate_DH-like_C_sf"/>
</dbReference>
<dbReference type="GO" id="GO:0051287">
    <property type="term" value="F:NAD binding"/>
    <property type="evidence" value="ECO:0007669"/>
    <property type="project" value="InterPro"/>
</dbReference>
<dbReference type="InterPro" id="IPR013328">
    <property type="entry name" value="6PGD_dom2"/>
</dbReference>
<organism evidence="11 12">
    <name type="scientific">Hortaea werneckii</name>
    <name type="common">Black yeast</name>
    <name type="synonym">Cladosporium werneckii</name>
    <dbReference type="NCBI Taxonomy" id="91943"/>
    <lineage>
        <taxon>Eukaryota</taxon>
        <taxon>Fungi</taxon>
        <taxon>Dikarya</taxon>
        <taxon>Ascomycota</taxon>
        <taxon>Pezizomycotina</taxon>
        <taxon>Dothideomycetes</taxon>
        <taxon>Dothideomycetidae</taxon>
        <taxon>Mycosphaerellales</taxon>
        <taxon>Teratosphaeriaceae</taxon>
        <taxon>Hortaea</taxon>
    </lineage>
</organism>
<comment type="similarity">
    <text evidence="2">Belongs to the HIBADH-related family. 3-hydroxyisobutyrate dehydrogenase subfamily.</text>
</comment>
<dbReference type="Gene3D" id="3.40.50.720">
    <property type="entry name" value="NAD(P)-binding Rossmann-like Domain"/>
    <property type="match status" value="1"/>
</dbReference>
<evidence type="ECO:0000256" key="4">
    <source>
        <dbReference type="ARBA" id="ARBA00022456"/>
    </source>
</evidence>
<evidence type="ECO:0000256" key="3">
    <source>
        <dbReference type="ARBA" id="ARBA00012991"/>
    </source>
</evidence>
<dbReference type="InterPro" id="IPR036291">
    <property type="entry name" value="NAD(P)-bd_dom_sf"/>
</dbReference>
<keyword evidence="5" id="KW-0547">Nucleotide-binding</keyword>
<dbReference type="PROSITE" id="PS50893">
    <property type="entry name" value="ABC_TRANSPORTER_2"/>
    <property type="match status" value="1"/>
</dbReference>
<dbReference type="Pfam" id="PF03446">
    <property type="entry name" value="NAD_binding_2"/>
    <property type="match status" value="1"/>
</dbReference>
<keyword evidence="8" id="KW-0520">NAD</keyword>
<evidence type="ECO:0000256" key="5">
    <source>
        <dbReference type="ARBA" id="ARBA00022741"/>
    </source>
</evidence>
<dbReference type="PANTHER" id="PTHR22981">
    <property type="entry name" value="3-HYDROXYISOBUTYRATE DEHYDROGENASE-RELATED"/>
    <property type="match status" value="1"/>
</dbReference>
<dbReference type="GO" id="GO:0006574">
    <property type="term" value="P:L-valine catabolic process"/>
    <property type="evidence" value="ECO:0007669"/>
    <property type="project" value="TreeGrafter"/>
</dbReference>
<dbReference type="InterPro" id="IPR003593">
    <property type="entry name" value="AAA+_ATPase"/>
</dbReference>
<dbReference type="SMART" id="SM00382">
    <property type="entry name" value="AAA"/>
    <property type="match status" value="1"/>
</dbReference>
<dbReference type="InterPro" id="IPR003439">
    <property type="entry name" value="ABC_transporter-like_ATP-bd"/>
</dbReference>
<dbReference type="GO" id="GO:0005524">
    <property type="term" value="F:ATP binding"/>
    <property type="evidence" value="ECO:0007669"/>
    <property type="project" value="UniProtKB-KW"/>
</dbReference>
<evidence type="ECO:0000256" key="6">
    <source>
        <dbReference type="ARBA" id="ARBA00022840"/>
    </source>
</evidence>
<proteinExistence type="inferred from homology"/>
<dbReference type="InterPro" id="IPR006115">
    <property type="entry name" value="6PGDH_NADP-bd"/>
</dbReference>
<keyword evidence="7" id="KW-0560">Oxidoreductase</keyword>
<evidence type="ECO:0000256" key="2">
    <source>
        <dbReference type="ARBA" id="ARBA00006013"/>
    </source>
</evidence>
<accession>A0A3M7E4Z5</accession>
<dbReference type="GO" id="GO:0050661">
    <property type="term" value="F:NADP binding"/>
    <property type="evidence" value="ECO:0007669"/>
    <property type="project" value="InterPro"/>
</dbReference>
<dbReference type="InterPro" id="IPR027417">
    <property type="entry name" value="P-loop_NTPase"/>
</dbReference>
<evidence type="ECO:0000256" key="9">
    <source>
        <dbReference type="ARBA" id="ARBA00049197"/>
    </source>
</evidence>
<dbReference type="FunFam" id="1.10.1040.10:FF:000006">
    <property type="entry name" value="3-hydroxyisobutyrate dehydrogenase"/>
    <property type="match status" value="1"/>
</dbReference>
<dbReference type="Gene3D" id="1.10.1040.10">
    <property type="entry name" value="N-(1-d-carboxylethyl)-l-norvaline Dehydrogenase, domain 2"/>
    <property type="match status" value="1"/>
</dbReference>
<evidence type="ECO:0000256" key="1">
    <source>
        <dbReference type="ARBA" id="ARBA00005109"/>
    </source>
</evidence>
<dbReference type="Proteomes" id="UP000269539">
    <property type="component" value="Unassembled WGS sequence"/>
</dbReference>
<dbReference type="InterPro" id="IPR002204">
    <property type="entry name" value="3-OH-isobutyrate_DH-rel_CS"/>
</dbReference>
<dbReference type="SUPFAM" id="SSF48179">
    <property type="entry name" value="6-phosphogluconate dehydrogenase C-terminal domain-like"/>
    <property type="match status" value="1"/>
</dbReference>
<dbReference type="GO" id="GO:0016887">
    <property type="term" value="F:ATP hydrolysis activity"/>
    <property type="evidence" value="ECO:0007669"/>
    <property type="project" value="InterPro"/>
</dbReference>
<dbReference type="EMBL" id="QWIO01001448">
    <property type="protein sequence ID" value="RMY71638.1"/>
    <property type="molecule type" value="Genomic_DNA"/>
</dbReference>
<dbReference type="SUPFAM" id="SSF52540">
    <property type="entry name" value="P-loop containing nucleoside triphosphate hydrolases"/>
    <property type="match status" value="2"/>
</dbReference>
<comment type="catalytic activity">
    <reaction evidence="9">
        <text>3-hydroxy-2-methylpropanoate + NAD(+) = 2-methyl-3-oxopropanoate + NADH + H(+)</text>
        <dbReference type="Rhea" id="RHEA:17681"/>
        <dbReference type="ChEBI" id="CHEBI:11805"/>
        <dbReference type="ChEBI" id="CHEBI:15378"/>
        <dbReference type="ChEBI" id="CHEBI:57540"/>
        <dbReference type="ChEBI" id="CHEBI:57700"/>
        <dbReference type="ChEBI" id="CHEBI:57945"/>
        <dbReference type="EC" id="1.1.1.31"/>
    </reaction>
</comment>
<dbReference type="PROSITE" id="PS00895">
    <property type="entry name" value="3_HYDROXYISOBUT_DH"/>
    <property type="match status" value="1"/>
</dbReference>
<feature type="domain" description="ABC transporter" evidence="10">
    <location>
        <begin position="750"/>
        <end position="1053"/>
    </location>
</feature>
<sequence length="1083" mass="118382">MRVSSMAAAAAPLKLALGGRLAGVASRRGFATSSRLDASYGFIGLGQMGYPMARNLRSKINQSDTMYIHDVNPEVCERLQQEVGNVNIASSVRDVANNAETILTVLPQPYHVQSVFREMLKPDEKAPDLKSTKHERLFIDCSTIDPKTSAGIAKATTTTHQGKFVDAPMSGGAVGAAAGTLTFMVGANPEMFPRVQEVLSLMGKRVLHLGPPTSGLKAKLANNYLLAVNNIATCEAMHMGTSWGLDPKALADMINTATGRCWPSEVNNPVPGIVENAPAGRDYQPGFGTTLMLKDLDLALQAAAETNIIPQLGAHAKDLYKATQGDEKCKDRDFSVVYRYIADGLNYSGQLTAVGRSIDQGGFASKSFSQACWRNGIIDWWQLRGSTRAGLFTGLTADSAGSQCMASDSEETAKRPKHSVFPRGQLASRPGKRIALLLRRARETVMVWRKDNPNSGTQFPTIGISPFRCEARGRSDSELRDVTSTIRLLLTPRGDVEAGLERSRGEEALSLLDQIETDSSEAAGQHICIPPHARTYPYLSEISQSPQHAIKYVGFDAERGSSVGGTSVRGAYLSARYESRREETDFSVRDYLMGQTELNPLERSESDADRHALEEVVDRLNLRGLLSMPVANLSNGQTRRARIAKALMARPEVLLLDGPFMGLDPRTLRTLSGVLSELAERQQPRLVMSLRPEDGVPEWNLTNASGAQSVTLQGLLKTVEHSEKATSPEQVSRDGFEAYSPGQRGGDALVQMQGVKVAYGDKVVLGDWEQQLGAESYPGLWWSLHRGQRAGIFGPNGSGKTTMLSLITSDHPQTYSLPVKIFGRSRLPSPGEPGISVFDIQRRMGHSSPEVHAFFPKQLTVRRAIESAFADAPLAKPKLDKKATRRVDALLRWFARELSPWQHQPTSIEMLTAASESKTPLSTNPDALKEIWKEATIDDLDIVWATDLRFAELSFSNQRLVLFIRALVSSPDLVILDEALSGIDERTRDKALLFLSQGEMVSRVEDGVAKQSPIAKLEMETYEGLSDQQALLVISHAKEDVPGCVRDWICLPEPGEGKPPRSGKLSGPLELNPHGWDEIWAGR</sequence>
<dbReference type="InterPro" id="IPR029154">
    <property type="entry name" value="HIBADH-like_NADP-bd"/>
</dbReference>
<dbReference type="AlphaFoldDB" id="A0A3M7E4Z5"/>
<dbReference type="Gene3D" id="3.40.50.300">
    <property type="entry name" value="P-loop containing nucleotide triphosphate hydrolases"/>
    <property type="match status" value="2"/>
</dbReference>
<reference evidence="11 12" key="1">
    <citation type="journal article" date="2018" name="BMC Genomics">
        <title>Genomic evidence for intraspecific hybridization in a clonal and extremely halotolerant yeast.</title>
        <authorList>
            <person name="Gostincar C."/>
            <person name="Stajich J.E."/>
            <person name="Zupancic J."/>
            <person name="Zalar P."/>
            <person name="Gunde-Cimerman N."/>
        </authorList>
    </citation>
    <scope>NUCLEOTIDE SEQUENCE [LARGE SCALE GENOMIC DNA]</scope>
    <source>
        <strain evidence="11 12">EXF-10513</strain>
    </source>
</reference>
<protein>
    <recommendedName>
        <fullName evidence="3">3-hydroxyisobutyrate dehydrogenase</fullName>
        <ecNumber evidence="3">1.1.1.31</ecNumber>
    </recommendedName>
</protein>
<comment type="caution">
    <text evidence="11">The sequence shown here is derived from an EMBL/GenBank/DDBJ whole genome shotgun (WGS) entry which is preliminary data.</text>
</comment>
<evidence type="ECO:0000259" key="10">
    <source>
        <dbReference type="PROSITE" id="PS50893"/>
    </source>
</evidence>
<dbReference type="GO" id="GO:0008442">
    <property type="term" value="F:3-hydroxyisobutyrate dehydrogenase activity"/>
    <property type="evidence" value="ECO:0007669"/>
    <property type="project" value="UniProtKB-EC"/>
</dbReference>
<evidence type="ECO:0000313" key="12">
    <source>
        <dbReference type="Proteomes" id="UP000269539"/>
    </source>
</evidence>
<dbReference type="EC" id="1.1.1.31" evidence="3"/>
<dbReference type="GO" id="GO:0005739">
    <property type="term" value="C:mitochondrion"/>
    <property type="evidence" value="ECO:0007669"/>
    <property type="project" value="TreeGrafter"/>
</dbReference>
<evidence type="ECO:0000256" key="8">
    <source>
        <dbReference type="ARBA" id="ARBA00023027"/>
    </source>
</evidence>
<gene>
    <name evidence="11" type="ORF">D0864_10599</name>
</gene>
<dbReference type="Pfam" id="PF00005">
    <property type="entry name" value="ABC_tran"/>
    <property type="match status" value="2"/>
</dbReference>
<evidence type="ECO:0000313" key="11">
    <source>
        <dbReference type="EMBL" id="RMY71638.1"/>
    </source>
</evidence>